<dbReference type="SUPFAM" id="SSF55785">
    <property type="entry name" value="PYP-like sensor domain (PAS domain)"/>
    <property type="match status" value="1"/>
</dbReference>
<dbReference type="InterPro" id="IPR043128">
    <property type="entry name" value="Rev_trsase/Diguanyl_cyclase"/>
</dbReference>
<evidence type="ECO:0000313" key="2">
    <source>
        <dbReference type="EMBL" id="MBI1626028.1"/>
    </source>
</evidence>
<sequence>MTEPHLFTASQYQSICNSLPDPTFILTESGRYVAILGGKDKRYYHDGSSLLGKRVSDVLTANKAQWFVQKIQDAIASQKMLVVEYELSASDVLGLTADGPVEPIWFEGRISALEQPYCDEKAVVWVASNITANKRMQQLLQRQAMSDELTGLYNRRRLMQVLEQAYIDFKKHAKPASLLSFDVDNFKAINDGLGHPAGDQALLELANAVRKLASPGDCVCRLGGDEFSILCQGRTMSDITAFASQLLQTGREVLQPYATQGSMPGLSLGIAHFCPEDTSMEAIMRRADQALYLSKTQGGHQMNVTDGCGKTAAASVKNMPSAS</sequence>
<dbReference type="SUPFAM" id="SSF55073">
    <property type="entry name" value="Nucleotide cyclase"/>
    <property type="match status" value="1"/>
</dbReference>
<dbReference type="PANTHER" id="PTHR44757:SF2">
    <property type="entry name" value="BIOFILM ARCHITECTURE MAINTENANCE PROTEIN MBAA"/>
    <property type="match status" value="1"/>
</dbReference>
<evidence type="ECO:0000313" key="3">
    <source>
        <dbReference type="Proteomes" id="UP000530032"/>
    </source>
</evidence>
<reference evidence="2" key="1">
    <citation type="submission" date="2020-12" db="EMBL/GenBank/DDBJ databases">
        <title>Comamonas sp. nov., isolated from stream water.</title>
        <authorList>
            <person name="Park K.-H."/>
        </authorList>
    </citation>
    <scope>NUCLEOTIDE SEQUENCE</scope>
    <source>
        <strain evidence="2">EJ-4</strain>
    </source>
</reference>
<dbReference type="EMBL" id="JABBCQ020000015">
    <property type="protein sequence ID" value="MBI1626028.1"/>
    <property type="molecule type" value="Genomic_DNA"/>
</dbReference>
<gene>
    <name evidence="2" type="ORF">HF327_016145</name>
</gene>
<dbReference type="InterPro" id="IPR000160">
    <property type="entry name" value="GGDEF_dom"/>
</dbReference>
<dbReference type="Gene3D" id="3.30.450.20">
    <property type="entry name" value="PAS domain"/>
    <property type="match status" value="1"/>
</dbReference>
<protein>
    <submittedName>
        <fullName evidence="2">GGDEF domain-containing protein</fullName>
    </submittedName>
</protein>
<dbReference type="Pfam" id="PF00990">
    <property type="entry name" value="GGDEF"/>
    <property type="match status" value="1"/>
</dbReference>
<feature type="domain" description="GGDEF" evidence="1">
    <location>
        <begin position="174"/>
        <end position="307"/>
    </location>
</feature>
<keyword evidence="3" id="KW-1185">Reference proteome</keyword>
<proteinExistence type="predicted"/>
<dbReference type="InterPro" id="IPR052155">
    <property type="entry name" value="Biofilm_reg_signaling"/>
</dbReference>
<dbReference type="Proteomes" id="UP000530032">
    <property type="component" value="Unassembled WGS sequence"/>
</dbReference>
<dbReference type="PANTHER" id="PTHR44757">
    <property type="entry name" value="DIGUANYLATE CYCLASE DGCP"/>
    <property type="match status" value="1"/>
</dbReference>
<dbReference type="RefSeq" id="WP_198461269.1">
    <property type="nucleotide sequence ID" value="NZ_JABBCQ020000015.1"/>
</dbReference>
<dbReference type="AlphaFoldDB" id="A0A843BFP3"/>
<accession>A0A843BFP3</accession>
<dbReference type="NCBIfam" id="TIGR00254">
    <property type="entry name" value="GGDEF"/>
    <property type="match status" value="1"/>
</dbReference>
<evidence type="ECO:0000259" key="1">
    <source>
        <dbReference type="PROSITE" id="PS50887"/>
    </source>
</evidence>
<dbReference type="InterPro" id="IPR029787">
    <property type="entry name" value="Nucleotide_cyclase"/>
</dbReference>
<dbReference type="SMART" id="SM00267">
    <property type="entry name" value="GGDEF"/>
    <property type="match status" value="1"/>
</dbReference>
<dbReference type="PROSITE" id="PS50887">
    <property type="entry name" value="GGDEF"/>
    <property type="match status" value="1"/>
</dbReference>
<dbReference type="CDD" id="cd01949">
    <property type="entry name" value="GGDEF"/>
    <property type="match status" value="1"/>
</dbReference>
<name>A0A843BFP3_9BURK</name>
<organism evidence="2 3">
    <name type="scientific">Comamonas suwonensis</name>
    <dbReference type="NCBI Taxonomy" id="2606214"/>
    <lineage>
        <taxon>Bacteria</taxon>
        <taxon>Pseudomonadati</taxon>
        <taxon>Pseudomonadota</taxon>
        <taxon>Betaproteobacteria</taxon>
        <taxon>Burkholderiales</taxon>
        <taxon>Comamonadaceae</taxon>
        <taxon>Comamonas</taxon>
    </lineage>
</organism>
<dbReference type="InterPro" id="IPR035965">
    <property type="entry name" value="PAS-like_dom_sf"/>
</dbReference>
<dbReference type="Gene3D" id="3.30.70.270">
    <property type="match status" value="1"/>
</dbReference>
<comment type="caution">
    <text evidence="2">The sequence shown here is derived from an EMBL/GenBank/DDBJ whole genome shotgun (WGS) entry which is preliminary data.</text>
</comment>